<proteinExistence type="predicted"/>
<dbReference type="EMBL" id="JABEZU010000003">
    <property type="protein sequence ID" value="NOV98293.1"/>
    <property type="molecule type" value="Genomic_DNA"/>
</dbReference>
<name>A0ABX2A9A7_9MICO</name>
<dbReference type="InterPro" id="IPR012349">
    <property type="entry name" value="Split_barrel_FMN-bd"/>
</dbReference>
<dbReference type="RefSeq" id="WP_171784496.1">
    <property type="nucleotide sequence ID" value="NZ_BAAAML010000001.1"/>
</dbReference>
<accession>A0ABX2A9A7</accession>
<evidence type="ECO:0000313" key="1">
    <source>
        <dbReference type="EMBL" id="NOV98293.1"/>
    </source>
</evidence>
<evidence type="ECO:0000313" key="2">
    <source>
        <dbReference type="Proteomes" id="UP000757540"/>
    </source>
</evidence>
<protein>
    <recommendedName>
        <fullName evidence="3">Pyridoxamine 5'-phosphate oxidase</fullName>
    </recommendedName>
</protein>
<organism evidence="1 2">
    <name type="scientific">Isoptericola halotolerans</name>
    <dbReference type="NCBI Taxonomy" id="300560"/>
    <lineage>
        <taxon>Bacteria</taxon>
        <taxon>Bacillati</taxon>
        <taxon>Actinomycetota</taxon>
        <taxon>Actinomycetes</taxon>
        <taxon>Micrococcales</taxon>
        <taxon>Promicromonosporaceae</taxon>
        <taxon>Isoptericola</taxon>
    </lineage>
</organism>
<gene>
    <name evidence="1" type="ORF">HDG69_002878</name>
</gene>
<comment type="caution">
    <text evidence="1">The sequence shown here is derived from an EMBL/GenBank/DDBJ whole genome shotgun (WGS) entry which is preliminary data.</text>
</comment>
<dbReference type="Gene3D" id="2.30.110.10">
    <property type="entry name" value="Electron Transport, Fmn-binding Protein, Chain A"/>
    <property type="match status" value="1"/>
</dbReference>
<dbReference type="SUPFAM" id="SSF50475">
    <property type="entry name" value="FMN-binding split barrel"/>
    <property type="match status" value="1"/>
</dbReference>
<reference evidence="1 2" key="1">
    <citation type="submission" date="2020-05" db="EMBL/GenBank/DDBJ databases">
        <title>Genomic Encyclopedia of Type Strains, Phase III (KMG-III): the genomes of soil and plant-associated and newly described type strains.</title>
        <authorList>
            <person name="Whitman W."/>
        </authorList>
    </citation>
    <scope>NUCLEOTIDE SEQUENCE [LARGE SCALE GENOMIC DNA]</scope>
    <source>
        <strain evidence="1 2">KCTC 19046</strain>
    </source>
</reference>
<sequence>MPDATSQPRSRAQRITDTLAMLQSPARDAWVASASSDDDGAAHPYLIPLSLVWWDERILLALPAASRTARSIAATSTTRLALGHTRDVVLVDAVAEQTVPVADAPADLAEGYADQADWDPRSDPEGYVYLVLRPLRIQAWREVDEMPGRTVMRDGAWVT</sequence>
<dbReference type="Proteomes" id="UP000757540">
    <property type="component" value="Unassembled WGS sequence"/>
</dbReference>
<evidence type="ECO:0008006" key="3">
    <source>
        <dbReference type="Google" id="ProtNLM"/>
    </source>
</evidence>
<keyword evidence="2" id="KW-1185">Reference proteome</keyword>